<dbReference type="InterPro" id="IPR050789">
    <property type="entry name" value="Diverse_Enzym_Activities"/>
</dbReference>
<dbReference type="InterPro" id="IPR012338">
    <property type="entry name" value="Beta-lactam/transpept-like"/>
</dbReference>
<reference evidence="2" key="1">
    <citation type="submission" date="2018-05" db="EMBL/GenBank/DDBJ databases">
        <authorList>
            <person name="Lanie J.A."/>
            <person name="Ng W.-L."/>
            <person name="Kazmierczak K.M."/>
            <person name="Andrzejewski T.M."/>
            <person name="Davidsen T.M."/>
            <person name="Wayne K.J."/>
            <person name="Tettelin H."/>
            <person name="Glass J.I."/>
            <person name="Rusch D."/>
            <person name="Podicherti R."/>
            <person name="Tsui H.-C.T."/>
            <person name="Winkler M.E."/>
        </authorList>
    </citation>
    <scope>NUCLEOTIDE SEQUENCE</scope>
</reference>
<protein>
    <recommendedName>
        <fullName evidence="1">Beta-lactamase-related domain-containing protein</fullName>
    </recommendedName>
</protein>
<dbReference type="AlphaFoldDB" id="A0A382G3L8"/>
<proteinExistence type="predicted"/>
<accession>A0A382G3L8</accession>
<dbReference type="SUPFAM" id="SSF56601">
    <property type="entry name" value="beta-lactamase/transpeptidase-like"/>
    <property type="match status" value="1"/>
</dbReference>
<dbReference type="PANTHER" id="PTHR43283">
    <property type="entry name" value="BETA-LACTAMASE-RELATED"/>
    <property type="match status" value="1"/>
</dbReference>
<dbReference type="Pfam" id="PF00144">
    <property type="entry name" value="Beta-lactamase"/>
    <property type="match status" value="1"/>
</dbReference>
<dbReference type="EMBL" id="UINC01053092">
    <property type="protein sequence ID" value="SVB69194.1"/>
    <property type="molecule type" value="Genomic_DNA"/>
</dbReference>
<dbReference type="PANTHER" id="PTHR43283:SF3">
    <property type="entry name" value="BETA-LACTAMASE FAMILY PROTEIN (AFU_ORTHOLOGUE AFUA_5G07500)"/>
    <property type="match status" value="1"/>
</dbReference>
<name>A0A382G3L8_9ZZZZ</name>
<dbReference type="Gene3D" id="3.40.710.10">
    <property type="entry name" value="DD-peptidase/beta-lactamase superfamily"/>
    <property type="match status" value="1"/>
</dbReference>
<dbReference type="InterPro" id="IPR001466">
    <property type="entry name" value="Beta-lactam-related"/>
</dbReference>
<feature type="domain" description="Beta-lactamase-related" evidence="1">
    <location>
        <begin position="33"/>
        <end position="380"/>
    </location>
</feature>
<evidence type="ECO:0000259" key="1">
    <source>
        <dbReference type="Pfam" id="PF00144"/>
    </source>
</evidence>
<organism evidence="2">
    <name type="scientific">marine metagenome</name>
    <dbReference type="NCBI Taxonomy" id="408172"/>
    <lineage>
        <taxon>unclassified sequences</taxon>
        <taxon>metagenomes</taxon>
        <taxon>ecological metagenomes</taxon>
    </lineage>
</organism>
<sequence length="392" mass="42192">MITKPFTAYAVALLLKCTILSAQESIPAQWEPLDNLATKAVASPKIPGGSVCVVENGKVLFNQAYGVTDPKSTRRWEKNSPVQIASMTKSITSTLVAVLVGEGKLAFDDPISKYIPEYGRLKMRKSGAEVRSPTIAECLSHTSGFPGGTMGRLPDSSPIRTSNQAGVATSLAKQGLAAKPGTKYAYTFRGFAAVACCVEVVTGKRFPEILEEKLLKPLGMSSTTFQPDLELLKRHPRYAKHIANLDDEKISAFLEKKKRESKRFVNAGGGLISTPDDLVKFYRLHSLRGKIVAKHGGSAGRVARGGRRAWQRLIPAKVITKLYEKQTGARGYGLGFKLFGNAVVGHGGASGTIGAVDLKNDRVVVILTQAGSTAARPLTRRGMQLAREILAK</sequence>
<evidence type="ECO:0000313" key="2">
    <source>
        <dbReference type="EMBL" id="SVB69194.1"/>
    </source>
</evidence>
<gene>
    <name evidence="2" type="ORF">METZ01_LOCUS222048</name>
</gene>